<reference evidence="2" key="1">
    <citation type="submission" date="2020-10" db="EMBL/GenBank/DDBJ databases">
        <authorList>
            <person name="Kikuchi T."/>
        </authorList>
    </citation>
    <scope>NUCLEOTIDE SEQUENCE</scope>
    <source>
        <strain evidence="2">NKZ352</strain>
    </source>
</reference>
<evidence type="ECO:0000313" key="3">
    <source>
        <dbReference type="Proteomes" id="UP000835052"/>
    </source>
</evidence>
<sequence length="109" mass="12584">MQRESEKGLRKREETREHWKATSKTGGWMNAALWGHGKAEPRSGEAQMTTEKTTSLKWAWLEPFRFALCSFDVAKLVTGERIAQWIVFLSHVREVEGSILLDVNFLFCL</sequence>
<keyword evidence="3" id="KW-1185">Reference proteome</keyword>
<dbReference type="AlphaFoldDB" id="A0A8S1HGJ1"/>
<organism evidence="2 3">
    <name type="scientific">Caenorhabditis auriculariae</name>
    <dbReference type="NCBI Taxonomy" id="2777116"/>
    <lineage>
        <taxon>Eukaryota</taxon>
        <taxon>Metazoa</taxon>
        <taxon>Ecdysozoa</taxon>
        <taxon>Nematoda</taxon>
        <taxon>Chromadorea</taxon>
        <taxon>Rhabditida</taxon>
        <taxon>Rhabditina</taxon>
        <taxon>Rhabditomorpha</taxon>
        <taxon>Rhabditoidea</taxon>
        <taxon>Rhabditidae</taxon>
        <taxon>Peloderinae</taxon>
        <taxon>Caenorhabditis</taxon>
    </lineage>
</organism>
<dbReference type="Proteomes" id="UP000835052">
    <property type="component" value="Unassembled WGS sequence"/>
</dbReference>
<evidence type="ECO:0000313" key="2">
    <source>
        <dbReference type="EMBL" id="CAD6195663.1"/>
    </source>
</evidence>
<dbReference type="EMBL" id="CAJGYM010000058">
    <property type="protein sequence ID" value="CAD6195663.1"/>
    <property type="molecule type" value="Genomic_DNA"/>
</dbReference>
<feature type="compositionally biased region" description="Basic and acidic residues" evidence="1">
    <location>
        <begin position="1"/>
        <end position="20"/>
    </location>
</feature>
<gene>
    <name evidence="2" type="ORF">CAUJ_LOCUS11582</name>
</gene>
<evidence type="ECO:0000256" key="1">
    <source>
        <dbReference type="SAM" id="MobiDB-lite"/>
    </source>
</evidence>
<name>A0A8S1HGJ1_9PELO</name>
<protein>
    <submittedName>
        <fullName evidence="2">Uncharacterized protein</fullName>
    </submittedName>
</protein>
<proteinExistence type="predicted"/>
<feature type="region of interest" description="Disordered" evidence="1">
    <location>
        <begin position="1"/>
        <end position="23"/>
    </location>
</feature>
<comment type="caution">
    <text evidence="2">The sequence shown here is derived from an EMBL/GenBank/DDBJ whole genome shotgun (WGS) entry which is preliminary data.</text>
</comment>
<accession>A0A8S1HGJ1</accession>